<reference evidence="1" key="1">
    <citation type="journal article" date="2015" name="Nature">
        <title>Complex archaea that bridge the gap between prokaryotes and eukaryotes.</title>
        <authorList>
            <person name="Spang A."/>
            <person name="Saw J.H."/>
            <person name="Jorgensen S.L."/>
            <person name="Zaremba-Niedzwiedzka K."/>
            <person name="Martijn J."/>
            <person name="Lind A.E."/>
            <person name="van Eijk R."/>
            <person name="Schleper C."/>
            <person name="Guy L."/>
            <person name="Ettema T.J."/>
        </authorList>
    </citation>
    <scope>NUCLEOTIDE SEQUENCE</scope>
</reference>
<name>A0A0F9UUH7_9ZZZZ</name>
<sequence>MTDSNNYRDCAFCNEVVAYGAAQHLDETGKLYHVDCLIKEKDAEIDRLKKILATIEEGGEKYFASHQDQVEHLQALAYRAHTPEPT</sequence>
<proteinExistence type="predicted"/>
<dbReference type="AlphaFoldDB" id="A0A0F9UUH7"/>
<accession>A0A0F9UUH7</accession>
<evidence type="ECO:0000313" key="1">
    <source>
        <dbReference type="EMBL" id="KKN96745.1"/>
    </source>
</evidence>
<dbReference type="EMBL" id="LAZR01000062">
    <property type="protein sequence ID" value="KKN96745.1"/>
    <property type="molecule type" value="Genomic_DNA"/>
</dbReference>
<protein>
    <submittedName>
        <fullName evidence="1">Uncharacterized protein</fullName>
    </submittedName>
</protein>
<organism evidence="1">
    <name type="scientific">marine sediment metagenome</name>
    <dbReference type="NCBI Taxonomy" id="412755"/>
    <lineage>
        <taxon>unclassified sequences</taxon>
        <taxon>metagenomes</taxon>
        <taxon>ecological metagenomes</taxon>
    </lineage>
</organism>
<gene>
    <name evidence="1" type="ORF">LCGC14_0163890</name>
</gene>
<comment type="caution">
    <text evidence="1">The sequence shown here is derived from an EMBL/GenBank/DDBJ whole genome shotgun (WGS) entry which is preliminary data.</text>
</comment>